<dbReference type="NCBIfam" id="TIGR01352">
    <property type="entry name" value="tonB_Cterm"/>
    <property type="match status" value="1"/>
</dbReference>
<keyword evidence="7" id="KW-0653">Protein transport</keyword>
<evidence type="ECO:0000256" key="8">
    <source>
        <dbReference type="ARBA" id="ARBA00022989"/>
    </source>
</evidence>
<dbReference type="InterPro" id="IPR037682">
    <property type="entry name" value="TonB_C"/>
</dbReference>
<evidence type="ECO:0000256" key="4">
    <source>
        <dbReference type="ARBA" id="ARBA00022475"/>
    </source>
</evidence>
<keyword evidence="4" id="KW-1003">Cell membrane</keyword>
<organism evidence="12 13">
    <name type="scientific">Vogesella aquatica</name>
    <dbReference type="NCBI Taxonomy" id="2984206"/>
    <lineage>
        <taxon>Bacteria</taxon>
        <taxon>Pseudomonadati</taxon>
        <taxon>Pseudomonadota</taxon>
        <taxon>Betaproteobacteria</taxon>
        <taxon>Neisseriales</taxon>
        <taxon>Chromobacteriaceae</taxon>
        <taxon>Vogesella</taxon>
    </lineage>
</organism>
<dbReference type="SUPFAM" id="SSF74653">
    <property type="entry name" value="TolA/TonB C-terminal domain"/>
    <property type="match status" value="1"/>
</dbReference>
<dbReference type="PANTHER" id="PTHR33446">
    <property type="entry name" value="PROTEIN TONB-RELATED"/>
    <property type="match status" value="1"/>
</dbReference>
<keyword evidence="9" id="KW-0472">Membrane</keyword>
<dbReference type="EMBL" id="JAQQLF010000016">
    <property type="protein sequence ID" value="MDC7718200.1"/>
    <property type="molecule type" value="Genomic_DNA"/>
</dbReference>
<keyword evidence="3" id="KW-0813">Transport</keyword>
<keyword evidence="13" id="KW-1185">Reference proteome</keyword>
<gene>
    <name evidence="12" type="ORF">PQU95_13350</name>
</gene>
<evidence type="ECO:0000256" key="10">
    <source>
        <dbReference type="SAM" id="MobiDB-lite"/>
    </source>
</evidence>
<keyword evidence="6" id="KW-0812">Transmembrane</keyword>
<comment type="caution">
    <text evidence="12">The sequence shown here is derived from an EMBL/GenBank/DDBJ whole genome shotgun (WGS) entry which is preliminary data.</text>
</comment>
<dbReference type="PANTHER" id="PTHR33446:SF11">
    <property type="entry name" value="TONB3"/>
    <property type="match status" value="1"/>
</dbReference>
<feature type="compositionally biased region" description="Polar residues" evidence="10">
    <location>
        <begin position="76"/>
        <end position="101"/>
    </location>
</feature>
<evidence type="ECO:0000256" key="2">
    <source>
        <dbReference type="ARBA" id="ARBA00006555"/>
    </source>
</evidence>
<evidence type="ECO:0000256" key="5">
    <source>
        <dbReference type="ARBA" id="ARBA00022519"/>
    </source>
</evidence>
<feature type="region of interest" description="Disordered" evidence="10">
    <location>
        <begin position="62"/>
        <end position="124"/>
    </location>
</feature>
<dbReference type="PROSITE" id="PS52015">
    <property type="entry name" value="TONB_CTD"/>
    <property type="match status" value="1"/>
</dbReference>
<evidence type="ECO:0000256" key="1">
    <source>
        <dbReference type="ARBA" id="ARBA00004383"/>
    </source>
</evidence>
<dbReference type="InterPro" id="IPR051045">
    <property type="entry name" value="TonB-dependent_transducer"/>
</dbReference>
<comment type="subcellular location">
    <subcellularLocation>
        <location evidence="1">Cell inner membrane</location>
        <topology evidence="1">Single-pass membrane protein</topology>
        <orientation evidence="1">Periplasmic side</orientation>
    </subcellularLocation>
</comment>
<evidence type="ECO:0000259" key="11">
    <source>
        <dbReference type="PROSITE" id="PS52015"/>
    </source>
</evidence>
<dbReference type="Gene3D" id="3.30.1150.10">
    <property type="match status" value="1"/>
</dbReference>
<evidence type="ECO:0000256" key="7">
    <source>
        <dbReference type="ARBA" id="ARBA00022927"/>
    </source>
</evidence>
<reference evidence="12 13" key="1">
    <citation type="submission" date="2023-01" db="EMBL/GenBank/DDBJ databases">
        <title>Novel species of the genus Vogesella isolated from rivers.</title>
        <authorList>
            <person name="Lu H."/>
        </authorList>
    </citation>
    <scope>NUCLEOTIDE SEQUENCE [LARGE SCALE GENOMIC DNA]</scope>
    <source>
        <strain evidence="12 13">DC21W</strain>
    </source>
</reference>
<accession>A0ABT5J039</accession>
<protein>
    <submittedName>
        <fullName evidence="12">TonB family protein</fullName>
    </submittedName>
</protein>
<evidence type="ECO:0000256" key="6">
    <source>
        <dbReference type="ARBA" id="ARBA00022692"/>
    </source>
</evidence>
<feature type="domain" description="TonB C-terminal" evidence="11">
    <location>
        <begin position="142"/>
        <end position="239"/>
    </location>
</feature>
<dbReference type="InterPro" id="IPR006260">
    <property type="entry name" value="TonB/TolA_C"/>
</dbReference>
<evidence type="ECO:0000313" key="13">
    <source>
        <dbReference type="Proteomes" id="UP001219956"/>
    </source>
</evidence>
<dbReference type="Proteomes" id="UP001219956">
    <property type="component" value="Unassembled WGS sequence"/>
</dbReference>
<comment type="similarity">
    <text evidence="2">Belongs to the TonB family.</text>
</comment>
<sequence length="241" mass="25852">MPAPRLFKPVPAAVDRSLFKVAILISLALHLLLLASAGGLIPPITPPAWPHSTLQVTVLKTPPSAKPARADMLAQHDSQGSASPSGDNSTPAAPARTSPQASLRAANTAPDSQQDTATPVRDNRQQARLGAAAVGVSWAAYVEDWRRRVERIGNRHYPPEARARGLYGSLELVVTLRDTGELMNVRIARSSGSPLLDQAAIDIVRLGAPYPPFPARLAQEYSSLEVVRKWSFTTAHRLDGS</sequence>
<dbReference type="RefSeq" id="WP_272752464.1">
    <property type="nucleotide sequence ID" value="NZ_JAQQLF010000016.1"/>
</dbReference>
<evidence type="ECO:0000256" key="3">
    <source>
        <dbReference type="ARBA" id="ARBA00022448"/>
    </source>
</evidence>
<evidence type="ECO:0000256" key="9">
    <source>
        <dbReference type="ARBA" id="ARBA00023136"/>
    </source>
</evidence>
<evidence type="ECO:0000313" key="12">
    <source>
        <dbReference type="EMBL" id="MDC7718200.1"/>
    </source>
</evidence>
<proteinExistence type="inferred from homology"/>
<keyword evidence="8" id="KW-1133">Transmembrane helix</keyword>
<keyword evidence="5" id="KW-0997">Cell inner membrane</keyword>
<name>A0ABT5J039_9NEIS</name>
<dbReference type="Pfam" id="PF03544">
    <property type="entry name" value="TonB_C"/>
    <property type="match status" value="1"/>
</dbReference>